<dbReference type="Proteomes" id="UP000054995">
    <property type="component" value="Unassembled WGS sequence"/>
</dbReference>
<accession>A0A0V1F4M4</accession>
<keyword evidence="2" id="KW-1185">Reference proteome</keyword>
<dbReference type="EMBL" id="JYDT01000262">
    <property type="protein sequence ID" value="KRY81117.1"/>
    <property type="molecule type" value="Genomic_DNA"/>
</dbReference>
<gene>
    <name evidence="1" type="ORF">T4D_7757</name>
</gene>
<dbReference type="AlphaFoldDB" id="A0A0V1F4M4"/>
<sequence length="62" mass="6910">MGPIVVESSTGAFCTWCEFMRMVGTPLSEIDRIFGLLLTDPRKFDHIFVIGCLLIGCMAVDR</sequence>
<comment type="caution">
    <text evidence="1">The sequence shown here is derived from an EMBL/GenBank/DDBJ whole genome shotgun (WGS) entry which is preliminary data.</text>
</comment>
<evidence type="ECO:0000313" key="1">
    <source>
        <dbReference type="EMBL" id="KRY81117.1"/>
    </source>
</evidence>
<protein>
    <submittedName>
        <fullName evidence="1">Uncharacterized protein</fullName>
    </submittedName>
</protein>
<proteinExistence type="predicted"/>
<organism evidence="1 2">
    <name type="scientific">Trichinella pseudospiralis</name>
    <name type="common">Parasitic roundworm</name>
    <dbReference type="NCBI Taxonomy" id="6337"/>
    <lineage>
        <taxon>Eukaryota</taxon>
        <taxon>Metazoa</taxon>
        <taxon>Ecdysozoa</taxon>
        <taxon>Nematoda</taxon>
        <taxon>Enoplea</taxon>
        <taxon>Dorylaimia</taxon>
        <taxon>Trichinellida</taxon>
        <taxon>Trichinellidae</taxon>
        <taxon>Trichinella</taxon>
    </lineage>
</organism>
<name>A0A0V1F4M4_TRIPS</name>
<reference evidence="1 2" key="1">
    <citation type="submission" date="2015-01" db="EMBL/GenBank/DDBJ databases">
        <title>Evolution of Trichinella species and genotypes.</title>
        <authorList>
            <person name="Korhonen P.K."/>
            <person name="Edoardo P."/>
            <person name="Giuseppe L.R."/>
            <person name="Gasser R.B."/>
        </authorList>
    </citation>
    <scope>NUCLEOTIDE SEQUENCE [LARGE SCALE GENOMIC DNA]</scope>
    <source>
        <strain evidence="1">ISS470</strain>
    </source>
</reference>
<evidence type="ECO:0000313" key="2">
    <source>
        <dbReference type="Proteomes" id="UP000054995"/>
    </source>
</evidence>